<keyword evidence="3 6" id="KW-1133">Transmembrane helix</keyword>
<dbReference type="EMBL" id="AAWS01000070">
    <property type="protein sequence ID" value="EAY24410.1"/>
    <property type="molecule type" value="Genomic_DNA"/>
</dbReference>
<keyword evidence="5" id="KW-0175">Coiled coil</keyword>
<accession>A1ZYX4</accession>
<feature type="domain" description="Amino acid permease/ SLC12A" evidence="7">
    <location>
        <begin position="13"/>
        <end position="494"/>
    </location>
</feature>
<dbReference type="Gene3D" id="1.20.1740.10">
    <property type="entry name" value="Amino acid/polyamine transporter I"/>
    <property type="match status" value="1"/>
</dbReference>
<evidence type="ECO:0000256" key="2">
    <source>
        <dbReference type="ARBA" id="ARBA00022692"/>
    </source>
</evidence>
<feature type="transmembrane region" description="Helical" evidence="6">
    <location>
        <begin position="273"/>
        <end position="292"/>
    </location>
</feature>
<comment type="subcellular location">
    <subcellularLocation>
        <location evidence="1">Membrane</location>
        <topology evidence="1">Multi-pass membrane protein</topology>
    </subcellularLocation>
</comment>
<evidence type="ECO:0000256" key="5">
    <source>
        <dbReference type="SAM" id="Coils"/>
    </source>
</evidence>
<dbReference type="InterPro" id="IPR004842">
    <property type="entry name" value="SLC12A_fam"/>
</dbReference>
<evidence type="ECO:0000313" key="8">
    <source>
        <dbReference type="EMBL" id="EAY24410.1"/>
    </source>
</evidence>
<keyword evidence="4 6" id="KW-0472">Membrane</keyword>
<feature type="transmembrane region" description="Helical" evidence="6">
    <location>
        <begin position="211"/>
        <end position="231"/>
    </location>
</feature>
<feature type="transmembrane region" description="Helical" evidence="6">
    <location>
        <begin position="7"/>
        <end position="28"/>
    </location>
</feature>
<name>A1ZYX4_MICM2</name>
<proteinExistence type="predicted"/>
<feature type="transmembrane region" description="Helical" evidence="6">
    <location>
        <begin position="400"/>
        <end position="420"/>
    </location>
</feature>
<dbReference type="RefSeq" id="WP_002704860.1">
    <property type="nucleotide sequence ID" value="NZ_AAWS01000070.1"/>
</dbReference>
<keyword evidence="2 6" id="KW-0812">Transmembrane</keyword>
<gene>
    <name evidence="8" type="ORF">M23134_01750</name>
</gene>
<evidence type="ECO:0000256" key="6">
    <source>
        <dbReference type="SAM" id="Phobius"/>
    </source>
</evidence>
<evidence type="ECO:0000259" key="7">
    <source>
        <dbReference type="Pfam" id="PF00324"/>
    </source>
</evidence>
<dbReference type="PANTHER" id="PTHR11827:SF72">
    <property type="entry name" value="GH08340P"/>
    <property type="match status" value="1"/>
</dbReference>
<dbReference type="GO" id="GO:0015377">
    <property type="term" value="F:chloride:monoatomic cation symporter activity"/>
    <property type="evidence" value="ECO:0007669"/>
    <property type="project" value="InterPro"/>
</dbReference>
<evidence type="ECO:0000256" key="1">
    <source>
        <dbReference type="ARBA" id="ARBA00004141"/>
    </source>
</evidence>
<comment type="caution">
    <text evidence="8">The sequence shown here is derived from an EMBL/GenBank/DDBJ whole genome shotgun (WGS) entry which is preliminary data.</text>
</comment>
<sequence>MAKSKKFGAFTGVFTPSVLTILGVIMYLRLGWVVGQAGLFWTIIIVLIAHVISVSTGLSVSSISTDKKVQAGGLYYILSRSLGLPIGGAIGITLFVGTALSIALYAIGFSESFLDFIGMASGHQINENALIAIKQSITAPMLKTLQVGSIDDILVPLKNSDALQVVFHNKEAFINALKLALKEQVAEQQFSTIQGVILANSRAVTVNDLRLAGTATVIFVTTIAFISTSFALKTQFFIMAAIALSLVAIFMGSREFAPKTPTLAPSPDASLGVIFGVFFPAVTGFTAGVAMSGDLKNPKRTIPVGTMASIVVGLVVYIVLSIFLAYTIDPHILRNNSNILKEIAFISPAFVLAGIWGATLSSALGGILGAPRILQAMSVDKITPKLFGKGVGKNNEPRNALLLTFVIAEAGVLIGELNAIAQVVSMFYLAAYGFINLSCFLESWASPDFRPTFKIPKFVSLTGFGFTLFVMIALDLTSMVVAFVIIGAIFLYLIRKQISLGFGDVWEGVWASVVRRGLYTIVSKETKQRNWRPNIVMFSGGEEARPHLVQFGKTLVGRLGFLSDFHLVERKSSEVVFSKPQQFVQDNGALVTGSSMGFFTRKLDCIDLYDGMENIAKTYGFSGLDPNTILMGWGRQAKDPTKFISFVHNLVKLDYNILLMQYNQAHGFGKQEAIDIWWRGKSFNVNLTLTLLKFIQSSDDWRKAKIRCLIVSEDNLNQNRIYKNITLMLEEMRIEAEVKVISNEVQQRPYQEIINAESTNTDLVILGLPEIKSKLDFEFYENTNQLISQIDKTVVMAKSSSYFETASNNLLELTNESDALPKQEADIAEYRIPELVLPQKEELADIITQLHKDLRNVLLDYSHQYINPNYAIDKKLTQALRKLIKQSFDQLKAQVDKIGDANEDQQVLGIHLHFMQQSGELINNFIDNQLAEKYDNLVEGSEWLYKQITQVIGQNPATITIKYDQAYFEKNEANKEKIRNLNWQNRLKYRFSKKPLSYKFKHHKVLQFYVQTMGQKTFSELYRDFDRSNIAYNTRIQELLRKTAHSFDLIEKELNLLRAERDQPEATDIEAHATKLTEKIDEEYDQLKNFILEITNGQREKVYKYNHILLYETHREIQEISQNFDALETNQLLRKGRKEFKKARKLRASIEELPDLWKHNQALVTKTTLIEARLLSFRKQLAGLLSGLENDLNRLIGKNINKPLNVLERFIDNFDINDEAQYKTWIVRTQYAVNMEGYFKQSVDKFLSKLKDLMASYSETIDMIHEESLSSLETEELEELESMSVSVNRLLDYFVQFNLIEPLVDYTNDLPRKFQRASNMANEVKRMLSFHINQLQNATDVKQKEIKVQVKTLLAEEKQQIDKERKEIENIQQQVSSSMADMFRNTVVKLSPYVISRSADNAEQYIRSRENKTRLSRVGGVSLLRVQSRIKNSITRLWYRRSEGILAAQQLQSINKKEDSKVEGVLNLVEAISPKPEVIEALPVYYHQLFTHKNTFGDDFWVGRKSELEQAQKAINRFKDGFGGALMITGDYNSGRTFLSQHIAEQYFSKRFVHYIAPPAYGSIDVTDFKRAFENGVGIEGEYPEIFAELSFNTVLVFNDLELWWERSPNGWQVLEMLLDLLDTYSEQCFFILNINQYSLRFINMVKKIENYFLTTINCAPFNAEALKDIILFRHRSSPITFEWKGTAEKDMTEWKYARLMSKYFDYSQGNVGIALQVWISHIEKVDGEVLVIREPSKPNTEILGQLPEDWLVWIVQFILHKHLTLDRLLRITMEDERVVYNRVKVLKRAGIVKETNNNVLKINPYLEHHLLQELTKMGVI</sequence>
<dbReference type="Proteomes" id="UP000004095">
    <property type="component" value="Unassembled WGS sequence"/>
</dbReference>
<evidence type="ECO:0000256" key="4">
    <source>
        <dbReference type="ARBA" id="ARBA00023136"/>
    </source>
</evidence>
<dbReference type="Pfam" id="PF00324">
    <property type="entry name" value="AA_permease"/>
    <property type="match status" value="1"/>
</dbReference>
<feature type="transmembrane region" description="Helical" evidence="6">
    <location>
        <begin position="426"/>
        <end position="445"/>
    </location>
</feature>
<dbReference type="InterPro" id="IPR004841">
    <property type="entry name" value="AA-permease/SLC12A_dom"/>
</dbReference>
<dbReference type="GO" id="GO:0016020">
    <property type="term" value="C:membrane"/>
    <property type="evidence" value="ECO:0007669"/>
    <property type="project" value="UniProtKB-SubCell"/>
</dbReference>
<feature type="transmembrane region" description="Helical" evidence="6">
    <location>
        <begin position="82"/>
        <end position="107"/>
    </location>
</feature>
<evidence type="ECO:0000313" key="9">
    <source>
        <dbReference type="Proteomes" id="UP000004095"/>
    </source>
</evidence>
<feature type="transmembrane region" description="Helical" evidence="6">
    <location>
        <begin position="346"/>
        <end position="368"/>
    </location>
</feature>
<feature type="transmembrane region" description="Helical" evidence="6">
    <location>
        <begin position="236"/>
        <end position="253"/>
    </location>
</feature>
<dbReference type="PANTHER" id="PTHR11827">
    <property type="entry name" value="SOLUTE CARRIER FAMILY 12, CATION COTRANSPORTERS"/>
    <property type="match status" value="1"/>
</dbReference>
<dbReference type="eggNOG" id="COG1672">
    <property type="taxonomic scope" value="Bacteria"/>
</dbReference>
<feature type="coiled-coil region" evidence="5">
    <location>
        <begin position="1347"/>
        <end position="1381"/>
    </location>
</feature>
<dbReference type="OrthoDB" id="3181223at2"/>
<feature type="transmembrane region" description="Helical" evidence="6">
    <location>
        <begin position="40"/>
        <end position="61"/>
    </location>
</feature>
<dbReference type="eggNOG" id="COG0531">
    <property type="taxonomic scope" value="Bacteria"/>
</dbReference>
<organism evidence="8 9">
    <name type="scientific">Microscilla marina ATCC 23134</name>
    <dbReference type="NCBI Taxonomy" id="313606"/>
    <lineage>
        <taxon>Bacteria</taxon>
        <taxon>Pseudomonadati</taxon>
        <taxon>Bacteroidota</taxon>
        <taxon>Cytophagia</taxon>
        <taxon>Cytophagales</taxon>
        <taxon>Microscillaceae</taxon>
        <taxon>Microscilla</taxon>
    </lineage>
</organism>
<evidence type="ECO:0000256" key="3">
    <source>
        <dbReference type="ARBA" id="ARBA00022989"/>
    </source>
</evidence>
<dbReference type="Gene3D" id="3.40.50.300">
    <property type="entry name" value="P-loop containing nucleotide triphosphate hydrolases"/>
    <property type="match status" value="1"/>
</dbReference>
<dbReference type="InterPro" id="IPR027417">
    <property type="entry name" value="P-loop_NTPase"/>
</dbReference>
<dbReference type="SUPFAM" id="SSF52540">
    <property type="entry name" value="P-loop containing nucleoside triphosphate hydrolases"/>
    <property type="match status" value="1"/>
</dbReference>
<reference evidence="8 9" key="1">
    <citation type="submission" date="2007-01" db="EMBL/GenBank/DDBJ databases">
        <authorList>
            <person name="Haygood M."/>
            <person name="Podell S."/>
            <person name="Anderson C."/>
            <person name="Hopkinson B."/>
            <person name="Roe K."/>
            <person name="Barbeau K."/>
            <person name="Gaasterland T."/>
            <person name="Ferriera S."/>
            <person name="Johnson J."/>
            <person name="Kravitz S."/>
            <person name="Beeson K."/>
            <person name="Sutton G."/>
            <person name="Rogers Y.-H."/>
            <person name="Friedman R."/>
            <person name="Frazier M."/>
            <person name="Venter J.C."/>
        </authorList>
    </citation>
    <scope>NUCLEOTIDE SEQUENCE [LARGE SCALE GENOMIC DNA]</scope>
    <source>
        <strain evidence="8 9">ATCC 23134</strain>
    </source>
</reference>
<keyword evidence="9" id="KW-1185">Reference proteome</keyword>
<feature type="transmembrane region" description="Helical" evidence="6">
    <location>
        <begin position="304"/>
        <end position="326"/>
    </location>
</feature>
<feature type="transmembrane region" description="Helical" evidence="6">
    <location>
        <begin position="466"/>
        <end position="494"/>
    </location>
</feature>
<protein>
    <submittedName>
        <fullName evidence="8">Solute carrier family 12 (Potassium/chloride transporters), member 7, putative</fullName>
    </submittedName>
</protein>